<dbReference type="InterPro" id="IPR027417">
    <property type="entry name" value="P-loop_NTPase"/>
</dbReference>
<keyword evidence="6" id="KW-0239">DNA-directed DNA polymerase</keyword>
<dbReference type="InterPro" id="IPR005790">
    <property type="entry name" value="DNA_polIII_delta"/>
</dbReference>
<evidence type="ECO:0000256" key="8">
    <source>
        <dbReference type="ARBA" id="ARBA00049244"/>
    </source>
</evidence>
<feature type="domain" description="DNA polymerase III delta subunit-like C-terminal" evidence="10">
    <location>
        <begin position="209"/>
        <end position="306"/>
    </location>
</feature>
<evidence type="ECO:0000259" key="9">
    <source>
        <dbReference type="Pfam" id="PF06144"/>
    </source>
</evidence>
<dbReference type="InterPro" id="IPR010372">
    <property type="entry name" value="DNA_pol3_delta_N"/>
</dbReference>
<name>A0A1M5BLL4_9BACT</name>
<dbReference type="InterPro" id="IPR008921">
    <property type="entry name" value="DNA_pol3_clamp-load_cplx_C"/>
</dbReference>
<dbReference type="InterPro" id="IPR048466">
    <property type="entry name" value="DNA_pol3_delta-like_C"/>
</dbReference>
<dbReference type="OrthoDB" id="1172326at2"/>
<dbReference type="Gene3D" id="3.40.50.300">
    <property type="entry name" value="P-loop containing nucleotide triphosphate hydrolases"/>
    <property type="match status" value="1"/>
</dbReference>
<dbReference type="SUPFAM" id="SSF48019">
    <property type="entry name" value="post-AAA+ oligomerization domain-like"/>
    <property type="match status" value="1"/>
</dbReference>
<dbReference type="NCBIfam" id="TIGR01128">
    <property type="entry name" value="holA"/>
    <property type="match status" value="1"/>
</dbReference>
<dbReference type="SUPFAM" id="SSF52540">
    <property type="entry name" value="P-loop containing nucleoside triphosphate hydrolases"/>
    <property type="match status" value="1"/>
</dbReference>
<evidence type="ECO:0000256" key="7">
    <source>
        <dbReference type="ARBA" id="ARBA00034754"/>
    </source>
</evidence>
<keyword evidence="12" id="KW-1185">Reference proteome</keyword>
<evidence type="ECO:0000256" key="2">
    <source>
        <dbReference type="ARBA" id="ARBA00017703"/>
    </source>
</evidence>
<sequence length="333" mass="38237">MSSEKILNDLKKQNFKPVYWLEGDEEFFIDQVINYAENKILTESEAGFNLTVYYGRDASWTDVVNSCRRYPMFSEKQVVILKEAQGMKDIEKLESYIEKPLNSTFLFVAYKNKKLDGRTKLAKMLKDKAVLFTSKKLYDNELPDWTSGLIKSKGFTITNKALFLLIDHIGNDLSRLNNEVDKLALNLGTRKNITEDDIENFVGISKEFNVFELQQAIASKDLYKAVRIIQYFEANPKAAPLQLIFPSLYNFFSKVSMIYSVQARDERSVATAIGVNAFFVKDYIQTAIKFSQQDIEKVLLLLYEYNLRNIGINDSGTEDADLLKEMVVKMIAA</sequence>
<comment type="similarity">
    <text evidence="7">Belongs to the DNA polymerase HolA subunit family.</text>
</comment>
<evidence type="ECO:0000313" key="12">
    <source>
        <dbReference type="Proteomes" id="UP000184048"/>
    </source>
</evidence>
<dbReference type="Proteomes" id="UP000184048">
    <property type="component" value="Unassembled WGS sequence"/>
</dbReference>
<evidence type="ECO:0000259" key="10">
    <source>
        <dbReference type="Pfam" id="PF21694"/>
    </source>
</evidence>
<dbReference type="GO" id="GO:0003677">
    <property type="term" value="F:DNA binding"/>
    <property type="evidence" value="ECO:0007669"/>
    <property type="project" value="InterPro"/>
</dbReference>
<proteinExistence type="inferred from homology"/>
<evidence type="ECO:0000256" key="3">
    <source>
        <dbReference type="ARBA" id="ARBA00022679"/>
    </source>
</evidence>
<dbReference type="GO" id="GO:0003887">
    <property type="term" value="F:DNA-directed DNA polymerase activity"/>
    <property type="evidence" value="ECO:0007669"/>
    <property type="project" value="UniProtKB-KW"/>
</dbReference>
<dbReference type="GO" id="GO:0009360">
    <property type="term" value="C:DNA polymerase III complex"/>
    <property type="evidence" value="ECO:0007669"/>
    <property type="project" value="InterPro"/>
</dbReference>
<dbReference type="PANTHER" id="PTHR34388:SF1">
    <property type="entry name" value="DNA POLYMERASE III SUBUNIT DELTA"/>
    <property type="match status" value="1"/>
</dbReference>
<dbReference type="AlphaFoldDB" id="A0A1M5BLL4"/>
<evidence type="ECO:0000313" key="11">
    <source>
        <dbReference type="EMBL" id="SHF43444.1"/>
    </source>
</evidence>
<gene>
    <name evidence="11" type="ORF">SAMN02745131_02642</name>
</gene>
<dbReference type="PANTHER" id="PTHR34388">
    <property type="entry name" value="DNA POLYMERASE III SUBUNIT DELTA"/>
    <property type="match status" value="1"/>
</dbReference>
<reference evidence="11 12" key="1">
    <citation type="submission" date="2016-11" db="EMBL/GenBank/DDBJ databases">
        <authorList>
            <person name="Jaros S."/>
            <person name="Januszkiewicz K."/>
            <person name="Wedrychowicz H."/>
        </authorList>
    </citation>
    <scope>NUCLEOTIDE SEQUENCE [LARGE SCALE GENOMIC DNA]</scope>
    <source>
        <strain evidence="11 12">DSM 18119</strain>
    </source>
</reference>
<keyword evidence="5" id="KW-0235">DNA replication</keyword>
<dbReference type="EC" id="2.7.7.7" evidence="1"/>
<protein>
    <recommendedName>
        <fullName evidence="2">DNA polymerase III subunit delta</fullName>
        <ecNumber evidence="1">2.7.7.7</ecNumber>
    </recommendedName>
</protein>
<dbReference type="STRING" id="1121884.SAMN02745131_02642"/>
<dbReference type="Gene3D" id="1.10.8.60">
    <property type="match status" value="1"/>
</dbReference>
<evidence type="ECO:0000256" key="6">
    <source>
        <dbReference type="ARBA" id="ARBA00022932"/>
    </source>
</evidence>
<dbReference type="Pfam" id="PF06144">
    <property type="entry name" value="DNA_pol3_delta"/>
    <property type="match status" value="1"/>
</dbReference>
<comment type="catalytic activity">
    <reaction evidence="8">
        <text>DNA(n) + a 2'-deoxyribonucleoside 5'-triphosphate = DNA(n+1) + diphosphate</text>
        <dbReference type="Rhea" id="RHEA:22508"/>
        <dbReference type="Rhea" id="RHEA-COMP:17339"/>
        <dbReference type="Rhea" id="RHEA-COMP:17340"/>
        <dbReference type="ChEBI" id="CHEBI:33019"/>
        <dbReference type="ChEBI" id="CHEBI:61560"/>
        <dbReference type="ChEBI" id="CHEBI:173112"/>
        <dbReference type="EC" id="2.7.7.7"/>
    </reaction>
</comment>
<dbReference type="Pfam" id="PF21694">
    <property type="entry name" value="DNA_pol3_delta_C"/>
    <property type="match status" value="1"/>
</dbReference>
<feature type="domain" description="DNA polymerase III delta N-terminal" evidence="9">
    <location>
        <begin position="19"/>
        <end position="133"/>
    </location>
</feature>
<keyword evidence="3" id="KW-0808">Transferase</keyword>
<evidence type="ECO:0000256" key="4">
    <source>
        <dbReference type="ARBA" id="ARBA00022695"/>
    </source>
</evidence>
<organism evidence="11 12">
    <name type="scientific">Flavisolibacter ginsengisoli DSM 18119</name>
    <dbReference type="NCBI Taxonomy" id="1121884"/>
    <lineage>
        <taxon>Bacteria</taxon>
        <taxon>Pseudomonadati</taxon>
        <taxon>Bacteroidota</taxon>
        <taxon>Chitinophagia</taxon>
        <taxon>Chitinophagales</taxon>
        <taxon>Chitinophagaceae</taxon>
        <taxon>Flavisolibacter</taxon>
    </lineage>
</organism>
<dbReference type="EMBL" id="FQUU01000010">
    <property type="protein sequence ID" value="SHF43444.1"/>
    <property type="molecule type" value="Genomic_DNA"/>
</dbReference>
<dbReference type="RefSeq" id="WP_072835802.1">
    <property type="nucleotide sequence ID" value="NZ_FQUU01000010.1"/>
</dbReference>
<accession>A0A1M5BLL4</accession>
<dbReference type="Gene3D" id="1.20.272.10">
    <property type="match status" value="1"/>
</dbReference>
<keyword evidence="4" id="KW-0548">Nucleotidyltransferase</keyword>
<dbReference type="GO" id="GO:0006261">
    <property type="term" value="P:DNA-templated DNA replication"/>
    <property type="evidence" value="ECO:0007669"/>
    <property type="project" value="TreeGrafter"/>
</dbReference>
<evidence type="ECO:0000256" key="1">
    <source>
        <dbReference type="ARBA" id="ARBA00012417"/>
    </source>
</evidence>
<evidence type="ECO:0000256" key="5">
    <source>
        <dbReference type="ARBA" id="ARBA00022705"/>
    </source>
</evidence>